<dbReference type="PANTHER" id="PTHR43000">
    <property type="entry name" value="DTDP-D-GLUCOSE 4,6-DEHYDRATASE-RELATED"/>
    <property type="match status" value="1"/>
</dbReference>
<dbReference type="EC" id="1.1.1.281" evidence="4"/>
<dbReference type="Proteomes" id="UP001628193">
    <property type="component" value="Unassembled WGS sequence"/>
</dbReference>
<keyword evidence="5" id="KW-1185">Reference proteome</keyword>
<dbReference type="CDD" id="cd08946">
    <property type="entry name" value="SDR_e"/>
    <property type="match status" value="1"/>
</dbReference>
<keyword evidence="4" id="KW-0560">Oxidoreductase</keyword>
<evidence type="ECO:0000313" key="5">
    <source>
        <dbReference type="Proteomes" id="UP001628193"/>
    </source>
</evidence>
<dbReference type="Pfam" id="PF01370">
    <property type="entry name" value="Epimerase"/>
    <property type="match status" value="1"/>
</dbReference>
<feature type="domain" description="NAD-dependent epimerase/dehydratase" evidence="3">
    <location>
        <begin position="6"/>
        <end position="211"/>
    </location>
</feature>
<dbReference type="EMBL" id="BAAFGK010000004">
    <property type="protein sequence ID" value="GAB0056940.1"/>
    <property type="molecule type" value="Genomic_DNA"/>
</dbReference>
<proteinExistence type="inferred from homology"/>
<dbReference type="GO" id="GO:0033705">
    <property type="term" value="F:GDP-4-dehydro-6-deoxy-D-mannose reductase activity"/>
    <property type="evidence" value="ECO:0007669"/>
    <property type="project" value="UniProtKB-EC"/>
</dbReference>
<accession>A0ABQ0C7S2</accession>
<evidence type="ECO:0000259" key="3">
    <source>
        <dbReference type="Pfam" id="PF01370"/>
    </source>
</evidence>
<evidence type="ECO:0000313" key="4">
    <source>
        <dbReference type="EMBL" id="GAB0056940.1"/>
    </source>
</evidence>
<dbReference type="Gene3D" id="3.40.50.720">
    <property type="entry name" value="NAD(P)-binding Rossmann-like Domain"/>
    <property type="match status" value="1"/>
</dbReference>
<protein>
    <submittedName>
        <fullName evidence="4">GDP-6-deoxy-D-mannose reductase</fullName>
        <ecNumber evidence="4">1.1.1.281</ecNumber>
    </submittedName>
</protein>
<sequence>MKIRVALTGARGWIGAGLAPMLEAHGADPLVLDGDMRTPESFDAAFDVLIHLASASREAFLADPEASVAMHRAGIGNALHAAARNRARLVFISTSGVYARDATGVLDEESGRIDPPHPYGQCKWQEELSCRAWSDTHGVPVRILRLFNVYGPGQSERFLIGYLVRQAMNGATIRLLTPQARRDFVHLADVRRAILLAALTPLAGVEICNVGSGVARSVLDVVAALQKRLATPLQIVQPESIVPATDQAIAAIDRIRQALGWSPAITLEQGIAGCLEEHASDPAQPA</sequence>
<comment type="caution">
    <text evidence="4">The sequence shown here is derived from an EMBL/GenBank/DDBJ whole genome shotgun (WGS) entry which is preliminary data.</text>
</comment>
<comment type="similarity">
    <text evidence="2">Belongs to the NAD(P)-dependent epimerase/dehydratase family.</text>
</comment>
<dbReference type="RefSeq" id="WP_420904656.1">
    <property type="nucleotide sequence ID" value="NZ_BAAFGK010000004.1"/>
</dbReference>
<reference evidence="4 5" key="1">
    <citation type="submission" date="2024-05" db="EMBL/GenBank/DDBJ databases">
        <authorList>
            <consortium name="Candidatus Magnetaquicoccaceae bacterium FCR-1 genome sequencing consortium"/>
            <person name="Shimoshige H."/>
            <person name="Shimamura S."/>
            <person name="Taoka A."/>
            <person name="Kobayashi H."/>
            <person name="Maekawa T."/>
        </authorList>
    </citation>
    <scope>NUCLEOTIDE SEQUENCE [LARGE SCALE GENOMIC DNA]</scope>
    <source>
        <strain evidence="4 5">FCR-1</strain>
    </source>
</reference>
<evidence type="ECO:0000256" key="2">
    <source>
        <dbReference type="ARBA" id="ARBA00007637"/>
    </source>
</evidence>
<organism evidence="4 5">
    <name type="scientific">Candidatus Magnetaquiglobus chichijimensis</name>
    <dbReference type="NCBI Taxonomy" id="3141448"/>
    <lineage>
        <taxon>Bacteria</taxon>
        <taxon>Pseudomonadati</taxon>
        <taxon>Pseudomonadota</taxon>
        <taxon>Magnetococcia</taxon>
        <taxon>Magnetococcales</taxon>
        <taxon>Candidatus Magnetaquicoccaceae</taxon>
        <taxon>Candidatus Magnetaquiglobus</taxon>
    </lineage>
</organism>
<dbReference type="InterPro" id="IPR001509">
    <property type="entry name" value="Epimerase_deHydtase"/>
</dbReference>
<dbReference type="SUPFAM" id="SSF51735">
    <property type="entry name" value="NAD(P)-binding Rossmann-fold domains"/>
    <property type="match status" value="1"/>
</dbReference>
<gene>
    <name evidence="4" type="primary">rmd_1</name>
    <name evidence="4" type="ORF">SIID45300_01255</name>
</gene>
<name>A0ABQ0C7S2_9PROT</name>
<dbReference type="InterPro" id="IPR036291">
    <property type="entry name" value="NAD(P)-bd_dom_sf"/>
</dbReference>
<comment type="pathway">
    <text evidence="1">Bacterial outer membrane biogenesis; LPS O-antigen biosynthesis.</text>
</comment>
<evidence type="ECO:0000256" key="1">
    <source>
        <dbReference type="ARBA" id="ARBA00005125"/>
    </source>
</evidence>
<reference evidence="4 5" key="2">
    <citation type="submission" date="2024-09" db="EMBL/GenBank/DDBJ databases">
        <title>Draft genome sequence of Candidatus Magnetaquicoccaceae bacterium FCR-1.</title>
        <authorList>
            <person name="Shimoshige H."/>
            <person name="Shimamura S."/>
            <person name="Taoka A."/>
            <person name="Kobayashi H."/>
            <person name="Maekawa T."/>
        </authorList>
    </citation>
    <scope>NUCLEOTIDE SEQUENCE [LARGE SCALE GENOMIC DNA]</scope>
    <source>
        <strain evidence="4 5">FCR-1</strain>
    </source>
</reference>